<comment type="caution">
    <text evidence="2">The sequence shown here is derived from an EMBL/GenBank/DDBJ whole genome shotgun (WGS) entry which is preliminary data.</text>
</comment>
<dbReference type="Proteomes" id="UP000030185">
    <property type="component" value="Unassembled WGS sequence"/>
</dbReference>
<keyword evidence="3" id="KW-1185">Reference proteome</keyword>
<dbReference type="EMBL" id="BBLT01000001">
    <property type="protein sequence ID" value="GAL83559.1"/>
    <property type="molecule type" value="Genomic_DNA"/>
</dbReference>
<gene>
    <name evidence="2" type="ORF">MYP_786</name>
</gene>
<feature type="region of interest" description="Disordered" evidence="1">
    <location>
        <begin position="36"/>
        <end position="55"/>
    </location>
</feature>
<dbReference type="STRING" id="153721.MYP_786"/>
<evidence type="ECO:0000313" key="3">
    <source>
        <dbReference type="Proteomes" id="UP000030185"/>
    </source>
</evidence>
<proteinExistence type="predicted"/>
<accession>A0A098LAT1</accession>
<name>A0A098LAT1_9BACT</name>
<evidence type="ECO:0000313" key="2">
    <source>
        <dbReference type="EMBL" id="GAL83559.1"/>
    </source>
</evidence>
<reference evidence="2 3" key="1">
    <citation type="submission" date="2014-09" db="EMBL/GenBank/DDBJ databases">
        <title>Sporocytophaga myxococcoides PG-01 genome sequencing.</title>
        <authorList>
            <person name="Liu L."/>
            <person name="Gao P.J."/>
            <person name="Chen G.J."/>
            <person name="Wang L.S."/>
        </authorList>
    </citation>
    <scope>NUCLEOTIDE SEQUENCE [LARGE SCALE GENOMIC DNA]</scope>
    <source>
        <strain evidence="2 3">PG-01</strain>
    </source>
</reference>
<organism evidence="2 3">
    <name type="scientific">Sporocytophaga myxococcoides</name>
    <dbReference type="NCBI Taxonomy" id="153721"/>
    <lineage>
        <taxon>Bacteria</taxon>
        <taxon>Pseudomonadati</taxon>
        <taxon>Bacteroidota</taxon>
        <taxon>Cytophagia</taxon>
        <taxon>Cytophagales</taxon>
        <taxon>Cytophagaceae</taxon>
        <taxon>Sporocytophaga</taxon>
    </lineage>
</organism>
<sequence length="55" mass="6055">MEGHSCRYMKNSSHSSIEFFFKISLETSSSFSSRSGLSSILSPFNGAHSPIPKVE</sequence>
<dbReference type="AlphaFoldDB" id="A0A098LAT1"/>
<protein>
    <submittedName>
        <fullName evidence="2">Uncharacterized protein</fullName>
    </submittedName>
</protein>
<evidence type="ECO:0000256" key="1">
    <source>
        <dbReference type="SAM" id="MobiDB-lite"/>
    </source>
</evidence>